<dbReference type="InterPro" id="IPR011083">
    <property type="entry name" value="Phage_tail_collar_dom"/>
</dbReference>
<dbReference type="SUPFAM" id="SSF88874">
    <property type="entry name" value="Receptor-binding domain of short tail fibre protein gp12"/>
    <property type="match status" value="1"/>
</dbReference>
<name>A0A3M8DN30_9BACL</name>
<accession>A0A3M8DN30</accession>
<dbReference type="InterPro" id="IPR037053">
    <property type="entry name" value="Phage_tail_collar_dom_sf"/>
</dbReference>
<dbReference type="Gene3D" id="3.90.1340.10">
    <property type="entry name" value="Phage tail collar domain"/>
    <property type="match status" value="1"/>
</dbReference>
<gene>
    <name evidence="2" type="ORF">EDM56_09775</name>
</gene>
<evidence type="ECO:0000259" key="1">
    <source>
        <dbReference type="Pfam" id="PF07484"/>
    </source>
</evidence>
<protein>
    <submittedName>
        <fullName evidence="2">Phage tail protein</fullName>
    </submittedName>
</protein>
<keyword evidence="3" id="KW-1185">Reference proteome</keyword>
<feature type="domain" description="Phage tail collar" evidence="1">
    <location>
        <begin position="7"/>
        <end position="63"/>
    </location>
</feature>
<reference evidence="2 3" key="1">
    <citation type="submission" date="2018-10" db="EMBL/GenBank/DDBJ databases">
        <title>Phylogenomics of Brevibacillus.</title>
        <authorList>
            <person name="Dunlap C."/>
        </authorList>
    </citation>
    <scope>NUCLEOTIDE SEQUENCE [LARGE SCALE GENOMIC DNA]</scope>
    <source>
        <strain evidence="2 3">JCM 15716</strain>
    </source>
</reference>
<dbReference type="OrthoDB" id="9810174at2"/>
<dbReference type="AlphaFoldDB" id="A0A3M8DN30"/>
<comment type="caution">
    <text evidence="2">The sequence shown here is derived from an EMBL/GenBank/DDBJ whole genome shotgun (WGS) entry which is preliminary data.</text>
</comment>
<evidence type="ECO:0000313" key="2">
    <source>
        <dbReference type="EMBL" id="RNB89478.1"/>
    </source>
</evidence>
<dbReference type="Pfam" id="PF07484">
    <property type="entry name" value="Collar"/>
    <property type="match status" value="1"/>
</dbReference>
<dbReference type="Proteomes" id="UP000271031">
    <property type="component" value="Unassembled WGS sequence"/>
</dbReference>
<dbReference type="RefSeq" id="WP_122917733.1">
    <property type="nucleotide sequence ID" value="NZ_RHHQ01000008.1"/>
</dbReference>
<evidence type="ECO:0000313" key="3">
    <source>
        <dbReference type="Proteomes" id="UP000271031"/>
    </source>
</evidence>
<dbReference type="EMBL" id="RHHQ01000008">
    <property type="protein sequence ID" value="RNB89478.1"/>
    <property type="molecule type" value="Genomic_DNA"/>
</dbReference>
<proteinExistence type="predicted"/>
<sequence>MSEPFLGEVKMFGFSAPPRGWMPCDGRLLPINQNQALFAILGTTYGGNGVNTFALPDLRGSVPVQQGNGISLGESAGEEAHTLTQAEMPAHTHLLYCNEGEGNDKVASGNTWAKNAINPYGTTVDSTMSSQALGQSGQGQAHTNMQPYVVTNYCIAVQGIFPPRN</sequence>
<organism evidence="2 3">
    <name type="scientific">Brevibacillus fluminis</name>
    <dbReference type="NCBI Taxonomy" id="511487"/>
    <lineage>
        <taxon>Bacteria</taxon>
        <taxon>Bacillati</taxon>
        <taxon>Bacillota</taxon>
        <taxon>Bacilli</taxon>
        <taxon>Bacillales</taxon>
        <taxon>Paenibacillaceae</taxon>
        <taxon>Brevibacillus</taxon>
    </lineage>
</organism>